<gene>
    <name evidence="10" type="ORF">DEHRE_00770</name>
</gene>
<evidence type="ECO:0000256" key="8">
    <source>
        <dbReference type="RuleBase" id="RU003862"/>
    </source>
</evidence>
<dbReference type="Gene3D" id="3.20.20.220">
    <property type="match status" value="1"/>
</dbReference>
<keyword evidence="11" id="KW-1185">Reference proteome</keyword>
<dbReference type="EMBL" id="CP007033">
    <property type="protein sequence ID" value="AHF08846.1"/>
    <property type="molecule type" value="Genomic_DNA"/>
</dbReference>
<reference evidence="10 11" key="1">
    <citation type="journal article" date="2013" name="Stand. Genomic Sci.">
        <title>Complete genome sequence of Dehalobacter restrictus PER-K23(T.).</title>
        <authorList>
            <person name="Kruse T."/>
            <person name="Maillard J."/>
            <person name="Goodwin L."/>
            <person name="Woyke T."/>
            <person name="Teshima H."/>
            <person name="Bruce D."/>
            <person name="Detter C."/>
            <person name="Tapia R."/>
            <person name="Han C."/>
            <person name="Huntemann M."/>
            <person name="Wei C.L."/>
            <person name="Han J."/>
            <person name="Chen A."/>
            <person name="Kyrpides N."/>
            <person name="Szeto E."/>
            <person name="Markowitz V."/>
            <person name="Ivanova N."/>
            <person name="Pagani I."/>
            <person name="Pati A."/>
            <person name="Pitluck S."/>
            <person name="Nolan M."/>
            <person name="Holliger C."/>
            <person name="Smidt H."/>
        </authorList>
    </citation>
    <scope>NUCLEOTIDE SEQUENCE [LARGE SCALE GENOMIC DNA]</scope>
    <source>
        <strain evidence="11">DSM 9455</strain>
    </source>
</reference>
<protein>
    <recommendedName>
        <fullName evidence="8">Methylenetetrahydrofolate reductase</fullName>
    </recommendedName>
</protein>
<name>A0ABN4BS42_DEHRP</name>
<accession>A0ABN4BS42</accession>
<dbReference type="Proteomes" id="UP000018934">
    <property type="component" value="Chromosome"/>
</dbReference>
<keyword evidence="5 8" id="KW-0274">FAD</keyword>
<keyword evidence="4 8" id="KW-0285">Flavoprotein</keyword>
<proteinExistence type="inferred from homology"/>
<dbReference type="RefSeq" id="WP_019224851.1">
    <property type="nucleotide sequence ID" value="NZ_CP007033.1"/>
</dbReference>
<evidence type="ECO:0000259" key="9">
    <source>
        <dbReference type="Pfam" id="PF12225"/>
    </source>
</evidence>
<evidence type="ECO:0000256" key="5">
    <source>
        <dbReference type="ARBA" id="ARBA00022827"/>
    </source>
</evidence>
<evidence type="ECO:0000256" key="4">
    <source>
        <dbReference type="ARBA" id="ARBA00022630"/>
    </source>
</evidence>
<dbReference type="InterPro" id="IPR003171">
    <property type="entry name" value="Mehydrof_redctse-like"/>
</dbReference>
<dbReference type="PANTHER" id="PTHR45754:SF3">
    <property type="entry name" value="METHYLENETETRAHYDROFOLATE REDUCTASE (NADPH)"/>
    <property type="match status" value="1"/>
</dbReference>
<dbReference type="InterPro" id="IPR029041">
    <property type="entry name" value="FAD-linked_oxidoreductase-like"/>
</dbReference>
<dbReference type="PANTHER" id="PTHR45754">
    <property type="entry name" value="METHYLENETETRAHYDROFOLATE REDUCTASE"/>
    <property type="match status" value="1"/>
</dbReference>
<dbReference type="Pfam" id="PF02219">
    <property type="entry name" value="MTHFR"/>
    <property type="match status" value="1"/>
</dbReference>
<evidence type="ECO:0000313" key="10">
    <source>
        <dbReference type="EMBL" id="AHF08846.1"/>
    </source>
</evidence>
<comment type="catalytic activity">
    <reaction evidence="7">
        <text>(6S)-5-methyl-5,6,7,8-tetrahydrofolate + NAD(+) = (6R)-5,10-methylene-5,6,7,8-tetrahydrofolate + NADH + H(+)</text>
        <dbReference type="Rhea" id="RHEA:19821"/>
        <dbReference type="ChEBI" id="CHEBI:15378"/>
        <dbReference type="ChEBI" id="CHEBI:15636"/>
        <dbReference type="ChEBI" id="CHEBI:18608"/>
        <dbReference type="ChEBI" id="CHEBI:57540"/>
        <dbReference type="ChEBI" id="CHEBI:57945"/>
        <dbReference type="EC" id="1.5.1.54"/>
    </reaction>
    <physiologicalReaction direction="right-to-left" evidence="7">
        <dbReference type="Rhea" id="RHEA:19823"/>
    </physiologicalReaction>
</comment>
<dbReference type="Pfam" id="PF12225">
    <property type="entry name" value="DUF5981"/>
    <property type="match status" value="1"/>
</dbReference>
<comment type="similarity">
    <text evidence="3 8">Belongs to the methylenetetrahydrofolate reductase family.</text>
</comment>
<evidence type="ECO:0000256" key="3">
    <source>
        <dbReference type="ARBA" id="ARBA00006743"/>
    </source>
</evidence>
<evidence type="ECO:0000313" key="11">
    <source>
        <dbReference type="Proteomes" id="UP000018934"/>
    </source>
</evidence>
<dbReference type="SUPFAM" id="SSF51730">
    <property type="entry name" value="FAD-linked oxidoreductase"/>
    <property type="match status" value="1"/>
</dbReference>
<evidence type="ECO:0000256" key="2">
    <source>
        <dbReference type="ARBA" id="ARBA00004777"/>
    </source>
</evidence>
<evidence type="ECO:0000256" key="1">
    <source>
        <dbReference type="ARBA" id="ARBA00001974"/>
    </source>
</evidence>
<comment type="cofactor">
    <cofactor evidence="1 8">
        <name>FAD</name>
        <dbReference type="ChEBI" id="CHEBI:57692"/>
    </cofactor>
</comment>
<sequence>MENTFRKAIQDNNEFIVTWELVPGRGSKEVSQEKALQLAEQAAKGKKIHAVSLTDNPGGSVGINPEGIGREIKSLGIDAIIHVACKDKNRTQLESQLFSLERSGLHNLLVLTGDHDPGNFFGRPKPVFDLDSTQLLAFIAKMNDGLELPTAKGVNKLQPTHLFAGAAVSPFKATEAEQMLQYTKLRKKIENGAQFIIPQVGYDVRKYHELYQFVKHNNLRGCLMGNIYLLTYGAAKAMSMNKVPGCVITDKLVAELEQEKQSSDKGAAAMLDRAAKLFAILKGMGYKGVHLGGHNTTYEQVEYIIDRGNELAANWQDYVREFDYPQKNGFYVYAKDEKTGLNTAQKSNDYNNYEKSFDLNYKMSRVVHKMMFEPNKGMFGFMRGFCHAIKDSALEKPFHGIEHFAKSCMYNCQDCGDCALIDVAYVCPMGNCPKNQRNGPCEGSYNGWCEVYPDKQKCIWVKAYYRLKGYSEEEKLNSYHVSPYNWEKQHTSGWINFFEGQDHSAERLGIKPRTNFEEKE</sequence>
<keyword evidence="6 8" id="KW-0560">Oxidoreductase</keyword>
<dbReference type="InterPro" id="IPR022026">
    <property type="entry name" value="DUF5981"/>
</dbReference>
<organism evidence="10 11">
    <name type="scientific">Dehalobacter restrictus (strain DSM 9455 / PER-K23)</name>
    <dbReference type="NCBI Taxonomy" id="871738"/>
    <lineage>
        <taxon>Bacteria</taxon>
        <taxon>Bacillati</taxon>
        <taxon>Bacillota</taxon>
        <taxon>Clostridia</taxon>
        <taxon>Eubacteriales</taxon>
        <taxon>Desulfitobacteriaceae</taxon>
        <taxon>Dehalobacter</taxon>
    </lineage>
</organism>
<evidence type="ECO:0000256" key="6">
    <source>
        <dbReference type="ARBA" id="ARBA00023002"/>
    </source>
</evidence>
<comment type="pathway">
    <text evidence="2 8">One-carbon metabolism; tetrahydrofolate interconversion.</text>
</comment>
<evidence type="ECO:0000256" key="7">
    <source>
        <dbReference type="ARBA" id="ARBA00048628"/>
    </source>
</evidence>
<feature type="domain" description="Methylene-tetrahydrofolate reductase C-terminal-like" evidence="9">
    <location>
        <begin position="393"/>
        <end position="486"/>
    </location>
</feature>